<proteinExistence type="predicted"/>
<reference evidence="2" key="2">
    <citation type="submission" date="2020-10" db="UniProtKB">
        <authorList>
            <consortium name="WormBaseParasite"/>
        </authorList>
    </citation>
    <scope>IDENTIFICATION</scope>
</reference>
<reference evidence="1" key="1">
    <citation type="journal article" date="2013" name="Genetics">
        <title>The draft genome and transcriptome of Panagrellus redivivus are shaped by the harsh demands of a free-living lifestyle.</title>
        <authorList>
            <person name="Srinivasan J."/>
            <person name="Dillman A.R."/>
            <person name="Macchietto M.G."/>
            <person name="Heikkinen L."/>
            <person name="Lakso M."/>
            <person name="Fracchia K.M."/>
            <person name="Antoshechkin I."/>
            <person name="Mortazavi A."/>
            <person name="Wong G."/>
            <person name="Sternberg P.W."/>
        </authorList>
    </citation>
    <scope>NUCLEOTIDE SEQUENCE [LARGE SCALE GENOMIC DNA]</scope>
    <source>
        <strain evidence="1">MT8872</strain>
    </source>
</reference>
<name>A0A7E4V5A8_PANRE</name>
<sequence>MADADPSPSTSQSSPASIEKLNEDALAEVLKHIRSHNDIIRLRGVSKKFKKVIHSRANTFARPKVDALLLSVEYPAPPSHQIGRFRPWTNPSTYIFKVSLAKKTRQTPFVLNAITFDDGCISPISIKDNVFDVVKSALRRFVIDGELKFKNVVIDEALLGLFMTPFVDLAKIKKIQLTNCRVTASVELLAKFVGKTECEDLTVEYCSGAERVICDTVISSTIYLKKLVALPIPGQRFTALTNAVLKHWECAQSIPPLSVELINCVTSFTADGIHAFLRVLQLFSTNRSFSIVIFDFGTVLMHPADITYFVRALSRFSFKPKVDLAAGTFSIATNLHPTLIAMSSDAADFINNLLGGKQVKANRVNLTMQAVPEATPVFPHKAIYGKMGPLSPYGTPVGVK</sequence>
<accession>A0A7E4V5A8</accession>
<protein>
    <submittedName>
        <fullName evidence="2">F-box domain-containing protein</fullName>
    </submittedName>
</protein>
<organism evidence="1 2">
    <name type="scientific">Panagrellus redivivus</name>
    <name type="common">Microworm</name>
    <dbReference type="NCBI Taxonomy" id="6233"/>
    <lineage>
        <taxon>Eukaryota</taxon>
        <taxon>Metazoa</taxon>
        <taxon>Ecdysozoa</taxon>
        <taxon>Nematoda</taxon>
        <taxon>Chromadorea</taxon>
        <taxon>Rhabditida</taxon>
        <taxon>Tylenchina</taxon>
        <taxon>Panagrolaimomorpha</taxon>
        <taxon>Panagrolaimoidea</taxon>
        <taxon>Panagrolaimidae</taxon>
        <taxon>Panagrellus</taxon>
    </lineage>
</organism>
<dbReference type="AlphaFoldDB" id="A0A7E4V5A8"/>
<dbReference type="WBParaSite" id="Pan_g16268.t1">
    <property type="protein sequence ID" value="Pan_g16268.t1"/>
    <property type="gene ID" value="Pan_g16268"/>
</dbReference>
<keyword evidence="1" id="KW-1185">Reference proteome</keyword>
<evidence type="ECO:0000313" key="1">
    <source>
        <dbReference type="Proteomes" id="UP000492821"/>
    </source>
</evidence>
<evidence type="ECO:0000313" key="2">
    <source>
        <dbReference type="WBParaSite" id="Pan_g16268.t1"/>
    </source>
</evidence>
<dbReference type="Proteomes" id="UP000492821">
    <property type="component" value="Unassembled WGS sequence"/>
</dbReference>